<feature type="coiled-coil region" evidence="1">
    <location>
        <begin position="43"/>
        <end position="70"/>
    </location>
</feature>
<reference evidence="3" key="1">
    <citation type="journal article" date="2019" name="Sci. Rep.">
        <title>Draft genome of Tanacetum cinerariifolium, the natural source of mosquito coil.</title>
        <authorList>
            <person name="Yamashiro T."/>
            <person name="Shiraishi A."/>
            <person name="Satake H."/>
            <person name="Nakayama K."/>
        </authorList>
    </citation>
    <scope>NUCLEOTIDE SEQUENCE</scope>
</reference>
<evidence type="ECO:0000313" key="3">
    <source>
        <dbReference type="EMBL" id="GFD52866.1"/>
    </source>
</evidence>
<sequence>EAATTSGQGQRERCCEKKGSRASGSSSTNDEALARLMVTEMASQEKEERLAFLKIKMREVECREREVRNQECRQSQGNIRFYLEPYGHLTRDARMAMEELRAEI</sequence>
<accession>A0A699X4M9</accession>
<organism evidence="3">
    <name type="scientific">Tanacetum cinerariifolium</name>
    <name type="common">Dalmatian daisy</name>
    <name type="synonym">Chrysanthemum cinerariifolium</name>
    <dbReference type="NCBI Taxonomy" id="118510"/>
    <lineage>
        <taxon>Eukaryota</taxon>
        <taxon>Viridiplantae</taxon>
        <taxon>Streptophyta</taxon>
        <taxon>Embryophyta</taxon>
        <taxon>Tracheophyta</taxon>
        <taxon>Spermatophyta</taxon>
        <taxon>Magnoliopsida</taxon>
        <taxon>eudicotyledons</taxon>
        <taxon>Gunneridae</taxon>
        <taxon>Pentapetalae</taxon>
        <taxon>asterids</taxon>
        <taxon>campanulids</taxon>
        <taxon>Asterales</taxon>
        <taxon>Asteraceae</taxon>
        <taxon>Asteroideae</taxon>
        <taxon>Anthemideae</taxon>
        <taxon>Anthemidinae</taxon>
        <taxon>Tanacetum</taxon>
    </lineage>
</organism>
<feature type="non-terminal residue" evidence="3">
    <location>
        <position position="1"/>
    </location>
</feature>
<comment type="caution">
    <text evidence="3">The sequence shown here is derived from an EMBL/GenBank/DDBJ whole genome shotgun (WGS) entry which is preliminary data.</text>
</comment>
<proteinExistence type="predicted"/>
<name>A0A699X4M9_TANCI</name>
<keyword evidence="1" id="KW-0175">Coiled coil</keyword>
<feature type="non-terminal residue" evidence="3">
    <location>
        <position position="104"/>
    </location>
</feature>
<protein>
    <submittedName>
        <fullName evidence="3">Uncharacterized protein</fullName>
    </submittedName>
</protein>
<dbReference type="EMBL" id="BKCJ011787364">
    <property type="protein sequence ID" value="GFD52866.1"/>
    <property type="molecule type" value="Genomic_DNA"/>
</dbReference>
<feature type="region of interest" description="Disordered" evidence="2">
    <location>
        <begin position="1"/>
        <end position="31"/>
    </location>
</feature>
<gene>
    <name evidence="3" type="ORF">Tci_924835</name>
</gene>
<evidence type="ECO:0000256" key="1">
    <source>
        <dbReference type="SAM" id="Coils"/>
    </source>
</evidence>
<dbReference type="AlphaFoldDB" id="A0A699X4M9"/>
<evidence type="ECO:0000256" key="2">
    <source>
        <dbReference type="SAM" id="MobiDB-lite"/>
    </source>
</evidence>
<feature type="compositionally biased region" description="Basic and acidic residues" evidence="2">
    <location>
        <begin position="10"/>
        <end position="19"/>
    </location>
</feature>